<dbReference type="Proteomes" id="UP000184066">
    <property type="component" value="Unassembled WGS sequence"/>
</dbReference>
<evidence type="ECO:0000313" key="9">
    <source>
        <dbReference type="EMBL" id="SHN65854.1"/>
    </source>
</evidence>
<keyword evidence="4 7" id="KW-1133">Transmembrane helix</keyword>
<evidence type="ECO:0000313" key="10">
    <source>
        <dbReference type="Proteomes" id="UP000184066"/>
    </source>
</evidence>
<feature type="coiled-coil region" evidence="6">
    <location>
        <begin position="195"/>
        <end position="251"/>
    </location>
</feature>
<accession>A0A1M7T563</accession>
<dbReference type="Pfam" id="PF02706">
    <property type="entry name" value="Wzz"/>
    <property type="match status" value="1"/>
</dbReference>
<protein>
    <submittedName>
        <fullName evidence="9">Polysaccharide chain length determinant protein, PEP-CTERM locus subfamily</fullName>
    </submittedName>
</protein>
<feature type="coiled-coil region" evidence="6">
    <location>
        <begin position="346"/>
        <end position="404"/>
    </location>
</feature>
<evidence type="ECO:0000256" key="1">
    <source>
        <dbReference type="ARBA" id="ARBA00004651"/>
    </source>
</evidence>
<comment type="subcellular location">
    <subcellularLocation>
        <location evidence="1">Cell membrane</location>
        <topology evidence="1">Multi-pass membrane protein</topology>
    </subcellularLocation>
</comment>
<keyword evidence="2" id="KW-1003">Cell membrane</keyword>
<evidence type="ECO:0000256" key="7">
    <source>
        <dbReference type="SAM" id="Phobius"/>
    </source>
</evidence>
<keyword evidence="6" id="KW-0175">Coiled coil</keyword>
<keyword evidence="5 7" id="KW-0472">Membrane</keyword>
<gene>
    <name evidence="9" type="ORF">SAMN05216200_104175</name>
</gene>
<evidence type="ECO:0000259" key="8">
    <source>
        <dbReference type="Pfam" id="PF02706"/>
    </source>
</evidence>
<organism evidence="9 10">
    <name type="scientific">Oceanicella actignis</name>
    <dbReference type="NCBI Taxonomy" id="1189325"/>
    <lineage>
        <taxon>Bacteria</taxon>
        <taxon>Pseudomonadati</taxon>
        <taxon>Pseudomonadota</taxon>
        <taxon>Alphaproteobacteria</taxon>
        <taxon>Rhodobacterales</taxon>
        <taxon>Paracoccaceae</taxon>
        <taxon>Oceanicella</taxon>
    </lineage>
</organism>
<dbReference type="EMBL" id="FRDL01000004">
    <property type="protein sequence ID" value="SHN65854.1"/>
    <property type="molecule type" value="Genomic_DNA"/>
</dbReference>
<evidence type="ECO:0000256" key="6">
    <source>
        <dbReference type="SAM" id="Coils"/>
    </source>
</evidence>
<dbReference type="PANTHER" id="PTHR32309:SF31">
    <property type="entry name" value="CAPSULAR EXOPOLYSACCHARIDE FAMILY"/>
    <property type="match status" value="1"/>
</dbReference>
<proteinExistence type="predicted"/>
<evidence type="ECO:0000256" key="4">
    <source>
        <dbReference type="ARBA" id="ARBA00022989"/>
    </source>
</evidence>
<evidence type="ECO:0000256" key="3">
    <source>
        <dbReference type="ARBA" id="ARBA00022692"/>
    </source>
</evidence>
<dbReference type="RefSeq" id="WP_072747130.1">
    <property type="nucleotide sequence ID" value="NZ_FOHL01000004.1"/>
</dbReference>
<evidence type="ECO:0000256" key="5">
    <source>
        <dbReference type="ARBA" id="ARBA00023136"/>
    </source>
</evidence>
<dbReference type="AlphaFoldDB" id="A0A1M7T563"/>
<dbReference type="GO" id="GO:0005886">
    <property type="term" value="C:plasma membrane"/>
    <property type="evidence" value="ECO:0007669"/>
    <property type="project" value="UniProtKB-SubCell"/>
</dbReference>
<sequence>MTQIDAAPAPGPGLIGDLTYWLAVARRRFWTLFAVWVAVALVGVGVAYVLPPVYESRALILVETQRISPDLVRSTVSSPAGERIALIRQRLLTRETMLELAERHRLFPEGADISPTRKVEAMRRAIVLEQAPLGNNPGWNPGAAGATAFTVAFTAAEAETAAAVVNDLVTRILAQNTRLRRDRAETTSAFFAQEAQRLADELARQEAAIIAFMREHEDSLPDSLDYRRDQLDLLQERAAGLELRRLELEQERSSLTFILDSVESPAQSALERGLEAARRALMERSAVLSSQHPEIRSLRSRVQAFEAAVAAERAARAQAPAGTDAAPPPPAAVEARRRLAFIDAQIAHIGNRLTELEAQRAALERTILATPNVEIALNALRRQYEETESRYRDARAKLAEAQAGEQLEFQQQGERMEVIEPPVVPEWPIRPNRLKMAVASVAAGLAAGLGLIVLLELLSGVVRRSDDLERIGRRPVAVLPYVTTTNERRRVWAVRLLAAAAVFGGGAAALWAIDAHVMPLELLARKALERSGLEGWIELVRRRLG</sequence>
<dbReference type="STRING" id="1189325.SAMN04488119_104175"/>
<feature type="transmembrane region" description="Helical" evidence="7">
    <location>
        <begin position="492"/>
        <end position="513"/>
    </location>
</feature>
<keyword evidence="3 7" id="KW-0812">Transmembrane</keyword>
<dbReference type="InterPro" id="IPR003856">
    <property type="entry name" value="LPS_length_determ_N"/>
</dbReference>
<reference evidence="9 10" key="1">
    <citation type="submission" date="2016-12" db="EMBL/GenBank/DDBJ databases">
        <authorList>
            <person name="Song W.-J."/>
            <person name="Kurnit D.M."/>
        </authorList>
    </citation>
    <scope>NUCLEOTIDE SEQUENCE [LARGE SCALE GENOMIC DNA]</scope>
    <source>
        <strain evidence="9 10">CGMCC 1.10808</strain>
    </source>
</reference>
<dbReference type="InterPro" id="IPR050445">
    <property type="entry name" value="Bact_polysacc_biosynth/exp"/>
</dbReference>
<dbReference type="PANTHER" id="PTHR32309">
    <property type="entry name" value="TYROSINE-PROTEIN KINASE"/>
    <property type="match status" value="1"/>
</dbReference>
<keyword evidence="10" id="KW-1185">Reference proteome</keyword>
<feature type="transmembrane region" description="Helical" evidence="7">
    <location>
        <begin position="29"/>
        <end position="50"/>
    </location>
</feature>
<evidence type="ECO:0000256" key="2">
    <source>
        <dbReference type="ARBA" id="ARBA00022475"/>
    </source>
</evidence>
<name>A0A1M7T563_9RHOB</name>
<feature type="transmembrane region" description="Helical" evidence="7">
    <location>
        <begin position="436"/>
        <end position="458"/>
    </location>
</feature>
<feature type="domain" description="Polysaccharide chain length determinant N-terminal" evidence="8">
    <location>
        <begin position="22"/>
        <end position="66"/>
    </location>
</feature>